<evidence type="ECO:0000259" key="7">
    <source>
        <dbReference type="Pfam" id="PF02687"/>
    </source>
</evidence>
<feature type="transmembrane region" description="Helical" evidence="6">
    <location>
        <begin position="371"/>
        <end position="396"/>
    </location>
</feature>
<accession>A0ABW5M7T2</accession>
<feature type="domain" description="ABC3 transporter permease C-terminal" evidence="7">
    <location>
        <begin position="668"/>
        <end position="780"/>
    </location>
</feature>
<keyword evidence="2" id="KW-1003">Cell membrane</keyword>
<dbReference type="PANTHER" id="PTHR30572:SF18">
    <property type="entry name" value="ABC-TYPE MACROLIDE FAMILY EXPORT SYSTEM PERMEASE COMPONENT 2"/>
    <property type="match status" value="1"/>
</dbReference>
<sequence>MLTNYFKIAWRTLVKNRLYTGINIAGLSVSMAACWLITLYVWNELTFDQFHERADSIYRVITRFKMTNSDDGLALSSADVGPRLQQTYPEVLKTVRFKSVPVATIRKGNELTNEGDVYQVDKSLFDVFSYHLLFGSKTAWDRPNSAILTQQIAEKYFGETNPIGKILQLNGQPYTVTGVLQNLPANTDLTFKILLSWQNAPATVEDVFDTSCFTYVLLADHTQASNFRRKLTQFDQVQVTPRVKALGLGNDIKIEHQLQPLTALHFVGGLFDDTPKGNRLYLIVFSVVAVFILLVACINYMNLYVIQSTRRHKEVGVRKVMGASKRQLVNQFLGEALLIMLMSTLLSFAVILGVRPVFEQLTGIPLTMPDWSLVAVGLGVLSLVGLLTGLYPAVILSSPEPVNILKGQSFGIGRQWTRRSLVILQFTLSVIIIVSTLVVRQQTRYLRSKDPGFAKEQVLIVSVPADETIRKKMSVLKATLGQSSRIDAVSLGLSPITNEAKASVIKETGGQRTEQLVFSAHIDEAYLNLLRIKLRAGRNFNPNLTSDKKHAVIVNESFVKWMGWRMDQAVGQIVKTSAHDSLNQQVIGVVSDYHFASLHNRIEPILLYYQTDNPLNVLVRLKPSDVAVVQSAWASLIPAYPFEAAFLDTSFNKQYEQEEKGTTLLSWFSILIILIACLGLFGLIAFTAEQRTKEIGIRKVLGASVVQIVALLTKDFMMLVLIAIVVASPIAWYAMNRWLQSFAYKIDIDGWAFVFAGLLAIGIALLTISFQSIKAALMNPVNSLRNE</sequence>
<reference evidence="10" key="1">
    <citation type="journal article" date="2019" name="Int. J. Syst. Evol. Microbiol.">
        <title>The Global Catalogue of Microorganisms (GCM) 10K type strain sequencing project: providing services to taxonomists for standard genome sequencing and annotation.</title>
        <authorList>
            <consortium name="The Broad Institute Genomics Platform"/>
            <consortium name="The Broad Institute Genome Sequencing Center for Infectious Disease"/>
            <person name="Wu L."/>
            <person name="Ma J."/>
        </authorList>
    </citation>
    <scope>NUCLEOTIDE SEQUENCE [LARGE SCALE GENOMIC DNA]</scope>
    <source>
        <strain evidence="10">KCTC 42805</strain>
    </source>
</reference>
<evidence type="ECO:0000256" key="1">
    <source>
        <dbReference type="ARBA" id="ARBA00004651"/>
    </source>
</evidence>
<organism evidence="9 10">
    <name type="scientific">Spirosoma soli</name>
    <dbReference type="NCBI Taxonomy" id="1770529"/>
    <lineage>
        <taxon>Bacteria</taxon>
        <taxon>Pseudomonadati</taxon>
        <taxon>Bacteroidota</taxon>
        <taxon>Cytophagia</taxon>
        <taxon>Cytophagales</taxon>
        <taxon>Cytophagaceae</taxon>
        <taxon>Spirosoma</taxon>
    </lineage>
</organism>
<keyword evidence="4 6" id="KW-1133">Transmembrane helix</keyword>
<name>A0ABW5M7T2_9BACT</name>
<gene>
    <name evidence="9" type="ORF">ACFSUS_20440</name>
</gene>
<feature type="transmembrane region" description="Helical" evidence="6">
    <location>
        <begin position="750"/>
        <end position="770"/>
    </location>
</feature>
<evidence type="ECO:0000256" key="2">
    <source>
        <dbReference type="ARBA" id="ARBA00022475"/>
    </source>
</evidence>
<keyword evidence="5 6" id="KW-0472">Membrane</keyword>
<comment type="caution">
    <text evidence="9">The sequence shown here is derived from an EMBL/GenBank/DDBJ whole genome shotgun (WGS) entry which is preliminary data.</text>
</comment>
<dbReference type="InterPro" id="IPR003838">
    <property type="entry name" value="ABC3_permease_C"/>
</dbReference>
<feature type="transmembrane region" description="Helical" evidence="6">
    <location>
        <begin position="700"/>
        <end position="730"/>
    </location>
</feature>
<feature type="domain" description="MacB-like periplasmic core" evidence="8">
    <location>
        <begin position="20"/>
        <end position="233"/>
    </location>
</feature>
<dbReference type="InterPro" id="IPR050250">
    <property type="entry name" value="Macrolide_Exporter_MacB"/>
</dbReference>
<dbReference type="PROSITE" id="PS51257">
    <property type="entry name" value="PROKAR_LIPOPROTEIN"/>
    <property type="match status" value="1"/>
</dbReference>
<proteinExistence type="predicted"/>
<dbReference type="Pfam" id="PF12704">
    <property type="entry name" value="MacB_PCD"/>
    <property type="match status" value="1"/>
</dbReference>
<feature type="transmembrane region" description="Helical" evidence="6">
    <location>
        <begin position="421"/>
        <end position="439"/>
    </location>
</feature>
<dbReference type="InterPro" id="IPR025857">
    <property type="entry name" value="MacB_PCD"/>
</dbReference>
<evidence type="ECO:0000313" key="9">
    <source>
        <dbReference type="EMBL" id="MFD2573023.1"/>
    </source>
</evidence>
<dbReference type="EMBL" id="JBHULN010000014">
    <property type="protein sequence ID" value="MFD2573023.1"/>
    <property type="molecule type" value="Genomic_DNA"/>
</dbReference>
<feature type="transmembrane region" description="Helical" evidence="6">
    <location>
        <begin position="21"/>
        <end position="42"/>
    </location>
</feature>
<evidence type="ECO:0000256" key="4">
    <source>
        <dbReference type="ARBA" id="ARBA00022989"/>
    </source>
</evidence>
<comment type="subcellular location">
    <subcellularLocation>
        <location evidence="1">Cell membrane</location>
        <topology evidence="1">Multi-pass membrane protein</topology>
    </subcellularLocation>
</comment>
<evidence type="ECO:0000256" key="6">
    <source>
        <dbReference type="SAM" id="Phobius"/>
    </source>
</evidence>
<evidence type="ECO:0000256" key="3">
    <source>
        <dbReference type="ARBA" id="ARBA00022692"/>
    </source>
</evidence>
<dbReference type="PANTHER" id="PTHR30572">
    <property type="entry name" value="MEMBRANE COMPONENT OF TRANSPORTER-RELATED"/>
    <property type="match status" value="1"/>
</dbReference>
<evidence type="ECO:0000313" key="10">
    <source>
        <dbReference type="Proteomes" id="UP001597469"/>
    </source>
</evidence>
<feature type="transmembrane region" description="Helical" evidence="6">
    <location>
        <begin position="280"/>
        <end position="303"/>
    </location>
</feature>
<dbReference type="RefSeq" id="WP_381525618.1">
    <property type="nucleotide sequence ID" value="NZ_JBHULN010000014.1"/>
</dbReference>
<keyword evidence="10" id="KW-1185">Reference proteome</keyword>
<protein>
    <submittedName>
        <fullName evidence="9">ABC transporter permease</fullName>
    </submittedName>
</protein>
<evidence type="ECO:0000256" key="5">
    <source>
        <dbReference type="ARBA" id="ARBA00023136"/>
    </source>
</evidence>
<keyword evidence="3 6" id="KW-0812">Transmembrane</keyword>
<dbReference type="Pfam" id="PF02687">
    <property type="entry name" value="FtsX"/>
    <property type="match status" value="2"/>
</dbReference>
<dbReference type="Proteomes" id="UP001597469">
    <property type="component" value="Unassembled WGS sequence"/>
</dbReference>
<feature type="transmembrane region" description="Helical" evidence="6">
    <location>
        <begin position="328"/>
        <end position="351"/>
    </location>
</feature>
<feature type="transmembrane region" description="Helical" evidence="6">
    <location>
        <begin position="664"/>
        <end position="688"/>
    </location>
</feature>
<feature type="domain" description="ABC3 transporter permease C-terminal" evidence="7">
    <location>
        <begin position="287"/>
        <end position="398"/>
    </location>
</feature>
<evidence type="ECO:0000259" key="8">
    <source>
        <dbReference type="Pfam" id="PF12704"/>
    </source>
</evidence>